<dbReference type="AlphaFoldDB" id="A0A851HW60"/>
<dbReference type="EMBL" id="JABEVQ010000011">
    <property type="protein sequence ID" value="NWN92930.1"/>
    <property type="molecule type" value="Genomic_DNA"/>
</dbReference>
<dbReference type="Gene3D" id="2.130.10.10">
    <property type="entry name" value="YVTN repeat-like/Quinoprotein amine dehydrogenase"/>
    <property type="match status" value="1"/>
</dbReference>
<dbReference type="SUPFAM" id="SSF50998">
    <property type="entry name" value="Quinoprotein alcohol dehydrogenase-like"/>
    <property type="match status" value="1"/>
</dbReference>
<accession>A0A851HW60</accession>
<dbReference type="InterPro" id="IPR036465">
    <property type="entry name" value="vWFA_dom_sf"/>
</dbReference>
<evidence type="ECO:0000256" key="2">
    <source>
        <dbReference type="ARBA" id="ARBA00008387"/>
    </source>
</evidence>
<sequence>MTGKSYKSPISLQCQANHVVLLSDGVPTKDDNHNSFIQREIGEQNCPYITDDNGRYVQNCLAEIADYMFNNDIYEKNIEAAKGNQHVTTHTVGFTLGQELLAEAARRGGGSYYLADNADELELAFNAIFREVLATNTTFSSPGVSVNNFNQLNHLDTLYFSVFEPVVNPLWPGNLKRYRLKSDGTIVDQNDKNAVDSATGFFKEGAQSYWSSSADGANVRLGGVAGELDHNNSLRNVYTYYPGSTSKSLKASVNNVSVSNSANLKKEFFGDGDMSNAQHEALIRWTRGQDVADEDRDGQRSESRQFMADPLHSRPYLQVYGGSEEKPDTTVFYGDNQGFLHAVDGETGKLHFSFIPAELLKNQSVLMRNQVAEYERPYGMDGSVVPWFQDINGNRIVDSGDSVYIYAGMRRGGRNYYGLDVTERDSPSMLWTIRGGIGDFKELGQSWSDPVKQRVRLGNQIRDVLFFSGGYDSQQDSASVLTEDGIGRAIYMVDAKTGERLWWAGHGDSDADLELNDMRYSIPATPTVIDVNGDGLADQLYVGDMGGQIWRVDFQHGLEAENFATGGVIARFAGGSSETNRRFYHSPDISGTLKNGNRYLNLAIGSGYQAHPLDNTINDRFYKLTISSVNKPANEEGTIEYKTLTEADLLDVTDNVIQEGDKTEREGAETALAESNGWYLRLARKGEKVLSSSTTLRGDLYFTTFEPSASLDACIPAAGQSRLYHVKLRDGRAVVNYDGVGTDDKLTASDRYVTLKTLGLPPSPIPVTIEGKEVIVAGTETLMPPEPEALVRKIYWYEE</sequence>
<dbReference type="Gene3D" id="3.40.50.410">
    <property type="entry name" value="von Willebrand factor, type A domain"/>
    <property type="match status" value="1"/>
</dbReference>
<evidence type="ECO:0000313" key="8">
    <source>
        <dbReference type="EMBL" id="NWN92930.1"/>
    </source>
</evidence>
<keyword evidence="9" id="KW-1185">Reference proteome</keyword>
<keyword evidence="5" id="KW-0106">Calcium</keyword>
<keyword evidence="6" id="KW-0281">Fimbrium</keyword>
<dbReference type="InterPro" id="IPR015943">
    <property type="entry name" value="WD40/YVTN_repeat-like_dom_sf"/>
</dbReference>
<keyword evidence="4" id="KW-0479">Metal-binding</keyword>
<dbReference type="InterPro" id="IPR008707">
    <property type="entry name" value="B-propeller_PilY1"/>
</dbReference>
<evidence type="ECO:0000256" key="4">
    <source>
        <dbReference type="ARBA" id="ARBA00022723"/>
    </source>
</evidence>
<proteinExistence type="inferred from homology"/>
<comment type="similarity">
    <text evidence="2">Belongs to the PilY1 family.</text>
</comment>
<feature type="domain" description="PilY1 beta-propeller" evidence="7">
    <location>
        <begin position="306"/>
        <end position="557"/>
    </location>
</feature>
<evidence type="ECO:0000259" key="7">
    <source>
        <dbReference type="Pfam" id="PF05567"/>
    </source>
</evidence>
<comment type="caution">
    <text evidence="8">The sequence shown here is derived from an EMBL/GenBank/DDBJ whole genome shotgun (WGS) entry which is preliminary data.</text>
</comment>
<organism evidence="8 9">
    <name type="scientific">Marinobacter adhaerens</name>
    <dbReference type="NCBI Taxonomy" id="1033846"/>
    <lineage>
        <taxon>Bacteria</taxon>
        <taxon>Pseudomonadati</taxon>
        <taxon>Pseudomonadota</taxon>
        <taxon>Gammaproteobacteria</taxon>
        <taxon>Pseudomonadales</taxon>
        <taxon>Marinobacteraceae</taxon>
        <taxon>Marinobacter</taxon>
    </lineage>
</organism>
<evidence type="ECO:0000256" key="5">
    <source>
        <dbReference type="ARBA" id="ARBA00022837"/>
    </source>
</evidence>
<gene>
    <name evidence="8" type="ORF">HLV39_15665</name>
</gene>
<dbReference type="GO" id="GO:0009289">
    <property type="term" value="C:pilus"/>
    <property type="evidence" value="ECO:0007669"/>
    <property type="project" value="UniProtKB-SubCell"/>
</dbReference>
<evidence type="ECO:0000313" key="9">
    <source>
        <dbReference type="Proteomes" id="UP000536442"/>
    </source>
</evidence>
<evidence type="ECO:0000256" key="6">
    <source>
        <dbReference type="ARBA" id="ARBA00023263"/>
    </source>
</evidence>
<reference evidence="8 9" key="1">
    <citation type="submission" date="2020-03" db="EMBL/GenBank/DDBJ databases">
        <title>Metagenomic, metatranscriptomic, and metabolomic analyses revealed the key microbes and metabolic features during the fermentation of ganjang, Korean traditional soy sauce.</title>
        <authorList>
            <person name="Chun B.H."/>
            <person name="Jeon C.O."/>
        </authorList>
    </citation>
    <scope>NUCLEOTIDE SEQUENCE [LARGE SCALE GENOMIC DNA]</scope>
    <source>
        <strain evidence="8 9">KG14</strain>
    </source>
</reference>
<name>A0A851HW60_9GAMM</name>
<comment type="subcellular location">
    <subcellularLocation>
        <location evidence="1">Fimbrium</location>
    </subcellularLocation>
</comment>
<dbReference type="InterPro" id="IPR011047">
    <property type="entry name" value="Quinoprotein_ADH-like_sf"/>
</dbReference>
<keyword evidence="3" id="KW-1029">Fimbrium biogenesis</keyword>
<evidence type="ECO:0000256" key="1">
    <source>
        <dbReference type="ARBA" id="ARBA00004561"/>
    </source>
</evidence>
<protein>
    <submittedName>
        <fullName evidence="8">Pilus assembly protein PilY</fullName>
    </submittedName>
</protein>
<dbReference type="GO" id="GO:0046872">
    <property type="term" value="F:metal ion binding"/>
    <property type="evidence" value="ECO:0007669"/>
    <property type="project" value="UniProtKB-KW"/>
</dbReference>
<evidence type="ECO:0000256" key="3">
    <source>
        <dbReference type="ARBA" id="ARBA00022558"/>
    </source>
</evidence>
<dbReference type="Pfam" id="PF05567">
    <property type="entry name" value="T4P_PilY1"/>
    <property type="match status" value="1"/>
</dbReference>
<dbReference type="Proteomes" id="UP000536442">
    <property type="component" value="Unassembled WGS sequence"/>
</dbReference>